<reference evidence="1 2" key="1">
    <citation type="submission" date="2024-02" db="EMBL/GenBank/DDBJ databases">
        <authorList>
            <person name="Chen Y."/>
            <person name="Shah S."/>
            <person name="Dougan E. K."/>
            <person name="Thang M."/>
            <person name="Chan C."/>
        </authorList>
    </citation>
    <scope>NUCLEOTIDE SEQUENCE [LARGE SCALE GENOMIC DNA]</scope>
</reference>
<evidence type="ECO:0000313" key="2">
    <source>
        <dbReference type="Proteomes" id="UP001642484"/>
    </source>
</evidence>
<proteinExistence type="predicted"/>
<accession>A0ABP0PKZ3</accession>
<dbReference type="EMBL" id="CAXAMN010023165">
    <property type="protein sequence ID" value="CAK9075694.1"/>
    <property type="molecule type" value="Genomic_DNA"/>
</dbReference>
<feature type="non-terminal residue" evidence="1">
    <location>
        <position position="1"/>
    </location>
</feature>
<evidence type="ECO:0000313" key="1">
    <source>
        <dbReference type="EMBL" id="CAK9075694.1"/>
    </source>
</evidence>
<keyword evidence="2" id="KW-1185">Reference proteome</keyword>
<name>A0ABP0PKZ3_9DINO</name>
<comment type="caution">
    <text evidence="1">The sequence shown here is derived from an EMBL/GenBank/DDBJ whole genome shotgun (WGS) entry which is preliminary data.</text>
</comment>
<protein>
    <submittedName>
        <fullName evidence="1">Uncharacterized protein</fullName>
    </submittedName>
</protein>
<sequence>VLGVLRGRLVIGFHPRLEAVNVFANQTKLKPLKDNKWLEQDCRAGRALRILHVIYMECFLISSKC</sequence>
<dbReference type="Proteomes" id="UP001642484">
    <property type="component" value="Unassembled WGS sequence"/>
</dbReference>
<organism evidence="1 2">
    <name type="scientific">Durusdinium trenchii</name>
    <dbReference type="NCBI Taxonomy" id="1381693"/>
    <lineage>
        <taxon>Eukaryota</taxon>
        <taxon>Sar</taxon>
        <taxon>Alveolata</taxon>
        <taxon>Dinophyceae</taxon>
        <taxon>Suessiales</taxon>
        <taxon>Symbiodiniaceae</taxon>
        <taxon>Durusdinium</taxon>
    </lineage>
</organism>
<gene>
    <name evidence="1" type="ORF">CCMP2556_LOCUS37278</name>
</gene>